<dbReference type="GO" id="GO:0016628">
    <property type="term" value="F:oxidoreductase activity, acting on the CH-CH group of donors, NAD or NADP as acceptor"/>
    <property type="evidence" value="ECO:0007669"/>
    <property type="project" value="InterPro"/>
</dbReference>
<dbReference type="Proteomes" id="UP001152087">
    <property type="component" value="Unassembled WGS sequence"/>
</dbReference>
<dbReference type="AlphaFoldDB" id="A0A9W8QTN3"/>
<reference evidence="6" key="1">
    <citation type="submission" date="2022-09" db="EMBL/GenBank/DDBJ databases">
        <title>Fusarium specimens isolated from Avocado Roots.</title>
        <authorList>
            <person name="Stajich J."/>
            <person name="Roper C."/>
            <person name="Heimlech-Rivalta G."/>
        </authorList>
    </citation>
    <scope>NUCLEOTIDE SEQUENCE</scope>
    <source>
        <strain evidence="6">A02</strain>
    </source>
</reference>
<evidence type="ECO:0000256" key="1">
    <source>
        <dbReference type="ARBA" id="ARBA00004685"/>
    </source>
</evidence>
<comment type="caution">
    <text evidence="6">The sequence shown here is derived from an EMBL/GenBank/DDBJ whole genome shotgun (WGS) entry which is preliminary data.</text>
</comment>
<accession>A0A9W8QTN3</accession>
<dbReference type="Gene3D" id="3.40.50.720">
    <property type="entry name" value="NAD(P)-binding Rossmann-like Domain"/>
    <property type="match status" value="1"/>
</dbReference>
<keyword evidence="7" id="KW-1185">Reference proteome</keyword>
<keyword evidence="2" id="KW-0560">Oxidoreductase</keyword>
<proteinExistence type="predicted"/>
<evidence type="ECO:0000259" key="5">
    <source>
        <dbReference type="Pfam" id="PF00107"/>
    </source>
</evidence>
<feature type="domain" description="Alcohol dehydrogenase-like C-terminal" evidence="5">
    <location>
        <begin position="22"/>
        <end position="153"/>
    </location>
</feature>
<organism evidence="6 7">
    <name type="scientific">Fusarium falciforme</name>
    <dbReference type="NCBI Taxonomy" id="195108"/>
    <lineage>
        <taxon>Eukaryota</taxon>
        <taxon>Fungi</taxon>
        <taxon>Dikarya</taxon>
        <taxon>Ascomycota</taxon>
        <taxon>Pezizomycotina</taxon>
        <taxon>Sordariomycetes</taxon>
        <taxon>Hypocreomycetidae</taxon>
        <taxon>Hypocreales</taxon>
        <taxon>Nectriaceae</taxon>
        <taxon>Fusarium</taxon>
        <taxon>Fusarium solani species complex</taxon>
    </lineage>
</organism>
<name>A0A9W8QTN3_9HYPO</name>
<dbReference type="PANTHER" id="PTHR43205">
    <property type="entry name" value="PROSTAGLANDIN REDUCTASE"/>
    <property type="match status" value="1"/>
</dbReference>
<dbReference type="Pfam" id="PF00107">
    <property type="entry name" value="ADH_zinc_N"/>
    <property type="match status" value="1"/>
</dbReference>
<gene>
    <name evidence="6" type="ORF">NW755_014670</name>
</gene>
<dbReference type="InterPro" id="IPR013149">
    <property type="entry name" value="ADH-like_C"/>
</dbReference>
<dbReference type="PANTHER" id="PTHR43205:SF42">
    <property type="entry name" value="ALCOHOL DEHYDROGENASE, ZINC-CONTAINING (AFU_ORTHOLOGUE AFUA_7G04530)"/>
    <property type="match status" value="1"/>
</dbReference>
<dbReference type="InterPro" id="IPR036291">
    <property type="entry name" value="NAD(P)-bd_dom_sf"/>
</dbReference>
<dbReference type="Gene3D" id="3.90.180.10">
    <property type="entry name" value="Medium-chain alcohol dehydrogenases, catalytic domain"/>
    <property type="match status" value="1"/>
</dbReference>
<evidence type="ECO:0000313" key="6">
    <source>
        <dbReference type="EMBL" id="KAJ4175958.1"/>
    </source>
</evidence>
<dbReference type="FunFam" id="3.40.50.720:FF:000121">
    <property type="entry name" value="Prostaglandin reductase 2"/>
    <property type="match status" value="1"/>
</dbReference>
<dbReference type="CDD" id="cd05288">
    <property type="entry name" value="PGDH"/>
    <property type="match status" value="1"/>
</dbReference>
<evidence type="ECO:0000256" key="2">
    <source>
        <dbReference type="ARBA" id="ARBA00023002"/>
    </source>
</evidence>
<dbReference type="SUPFAM" id="SSF51735">
    <property type="entry name" value="NAD(P)-binding Rossmann-fold domains"/>
    <property type="match status" value="1"/>
</dbReference>
<dbReference type="InterPro" id="IPR045010">
    <property type="entry name" value="MDR_fam"/>
</dbReference>
<evidence type="ECO:0000256" key="3">
    <source>
        <dbReference type="ARBA" id="ARBA00069006"/>
    </source>
</evidence>
<evidence type="ECO:0000256" key="4">
    <source>
        <dbReference type="ARBA" id="ARBA00083301"/>
    </source>
</evidence>
<sequence>MTKIGKPKPGDLVVVSGAAGATGSIAGQIAKIKGAKVIGIAGSDEKCRWLTDELGFDLALNYKAKDFEERFDKATDKLIDLYYDNVGGEILDMCLRRAKPHARFVECGTISQYNTNKPRGPEAFFQVVAMRIKMEGFIVIDHVEDFPKARAELAQWMAEGKLKKAETIIQGGLEVAEQALANLYIGMNTGKLLVEVKSPSEPPKEL</sequence>
<dbReference type="EMBL" id="JAOQAV010000272">
    <property type="protein sequence ID" value="KAJ4175958.1"/>
    <property type="molecule type" value="Genomic_DNA"/>
</dbReference>
<protein>
    <recommendedName>
        <fullName evidence="3">Dehydrogenase FUB6</fullName>
    </recommendedName>
    <alternativeName>
        <fullName evidence="4">Fusaric acid biosynthesis protein 6</fullName>
    </alternativeName>
</protein>
<evidence type="ECO:0000313" key="7">
    <source>
        <dbReference type="Proteomes" id="UP001152087"/>
    </source>
</evidence>
<comment type="pathway">
    <text evidence="1">Mycotoxin biosynthesis.</text>
</comment>